<accession>A0A1M4ST30</accession>
<keyword evidence="2" id="KW-1185">Reference proteome</keyword>
<dbReference type="OrthoDB" id="4380123at2"/>
<name>A0A1M4ST30_9GAMM</name>
<dbReference type="Proteomes" id="UP000184346">
    <property type="component" value="Unassembled WGS sequence"/>
</dbReference>
<protein>
    <submittedName>
        <fullName evidence="1">Uncharacterized conserved protein, contains NRDE domain</fullName>
    </submittedName>
</protein>
<dbReference type="InterPro" id="IPR008551">
    <property type="entry name" value="TANGO2"/>
</dbReference>
<organism evidence="1 2">
    <name type="scientific">Modicisalibacter ilicicola DSM 19980</name>
    <dbReference type="NCBI Taxonomy" id="1121942"/>
    <lineage>
        <taxon>Bacteria</taxon>
        <taxon>Pseudomonadati</taxon>
        <taxon>Pseudomonadota</taxon>
        <taxon>Gammaproteobacteria</taxon>
        <taxon>Oceanospirillales</taxon>
        <taxon>Halomonadaceae</taxon>
        <taxon>Modicisalibacter</taxon>
    </lineage>
</organism>
<dbReference type="RefSeq" id="WP_072818833.1">
    <property type="nucleotide sequence ID" value="NZ_FQUJ01000002.1"/>
</dbReference>
<gene>
    <name evidence="1" type="ORF">SAMN02745148_00216</name>
</gene>
<dbReference type="EMBL" id="FQUJ01000002">
    <property type="protein sequence ID" value="SHE35302.1"/>
    <property type="molecule type" value="Genomic_DNA"/>
</dbReference>
<sequence length="274" mass="30214">MCLIVFDWRPGGAVPLRLAANRDEFHERPSAALHVWRDAPDILGGRDLRAGGTWLAGHRRGRLAAVTNVRAPEFEAPAQGHSRGELARHALECDSLEKWLHGLERKAAYCYAGFNLLASDGRILWHLHHGPSGTRLQEVAPGLHGLSNATLDTPWPKLLRSRQRLATATRAETGRDGSETFAARAWALLADDARATDAQLPDTGVGLELERFLSAPFIVGDEYGTRASTWVRWEAESGIAIGERAFGPLGRLLEERQCRLDVPPLPVDRRPIAR</sequence>
<dbReference type="STRING" id="1121942.SAMN02745148_00216"/>
<evidence type="ECO:0000313" key="2">
    <source>
        <dbReference type="Proteomes" id="UP000184346"/>
    </source>
</evidence>
<dbReference type="PANTHER" id="PTHR17985:SF8">
    <property type="entry name" value="TRANSPORT AND GOLGI ORGANIZATION PROTEIN 2 HOMOLOG"/>
    <property type="match status" value="1"/>
</dbReference>
<reference evidence="1 2" key="1">
    <citation type="submission" date="2016-11" db="EMBL/GenBank/DDBJ databases">
        <authorList>
            <person name="Jaros S."/>
            <person name="Januszkiewicz K."/>
            <person name="Wedrychowicz H."/>
        </authorList>
    </citation>
    <scope>NUCLEOTIDE SEQUENCE [LARGE SCALE GENOMIC DNA]</scope>
    <source>
        <strain evidence="1 2">DSM 19980</strain>
    </source>
</reference>
<dbReference type="Pfam" id="PF05742">
    <property type="entry name" value="TANGO2"/>
    <property type="match status" value="1"/>
</dbReference>
<evidence type="ECO:0000313" key="1">
    <source>
        <dbReference type="EMBL" id="SHE35302.1"/>
    </source>
</evidence>
<proteinExistence type="predicted"/>
<dbReference type="PANTHER" id="PTHR17985">
    <property type="entry name" value="SER/THR-RICH PROTEIN T10 IN DGCR REGION"/>
    <property type="match status" value="1"/>
</dbReference>
<dbReference type="AlphaFoldDB" id="A0A1M4ST30"/>